<reference evidence="1" key="1">
    <citation type="journal article" date="2020" name="bioRxiv">
        <title>Hybrid origin of Populus tomentosa Carr. identified through genome sequencing and phylogenomic analysis.</title>
        <authorList>
            <person name="An X."/>
            <person name="Gao K."/>
            <person name="Chen Z."/>
            <person name="Li J."/>
            <person name="Yang X."/>
            <person name="Yang X."/>
            <person name="Zhou J."/>
            <person name="Guo T."/>
            <person name="Zhao T."/>
            <person name="Huang S."/>
            <person name="Miao D."/>
            <person name="Khan W.U."/>
            <person name="Rao P."/>
            <person name="Ye M."/>
            <person name="Lei B."/>
            <person name="Liao W."/>
            <person name="Wang J."/>
            <person name="Ji L."/>
            <person name="Li Y."/>
            <person name="Guo B."/>
            <person name="Mustafa N.S."/>
            <person name="Li S."/>
            <person name="Yun Q."/>
            <person name="Keller S.R."/>
            <person name="Mao J."/>
            <person name="Zhang R."/>
            <person name="Strauss S.H."/>
        </authorList>
    </citation>
    <scope>NUCLEOTIDE SEQUENCE</scope>
    <source>
        <strain evidence="1">GM15</strain>
        <tissue evidence="1">Leaf</tissue>
    </source>
</reference>
<evidence type="ECO:0000313" key="2">
    <source>
        <dbReference type="Proteomes" id="UP000886885"/>
    </source>
</evidence>
<sequence>MIRQRSECQLYASEMLEEASFMELELFREDLYLTGKLLVLHVALVLFQNVGDLKLSFGCCNANLAVIRTEFAPRGCLCYHVSRIFLPAYCYDVMLSFLRTEVMVKIAVLDKSPSHPSVLKVDQNGLQMI</sequence>
<protein>
    <submittedName>
        <fullName evidence="1">Uncharacterized protein</fullName>
    </submittedName>
</protein>
<keyword evidence="2" id="KW-1185">Reference proteome</keyword>
<comment type="caution">
    <text evidence="1">The sequence shown here is derived from an EMBL/GenBank/DDBJ whole genome shotgun (WGS) entry which is preliminary data.</text>
</comment>
<organism evidence="1 2">
    <name type="scientific">Populus tomentosa</name>
    <name type="common">Chinese white poplar</name>
    <dbReference type="NCBI Taxonomy" id="118781"/>
    <lineage>
        <taxon>Eukaryota</taxon>
        <taxon>Viridiplantae</taxon>
        <taxon>Streptophyta</taxon>
        <taxon>Embryophyta</taxon>
        <taxon>Tracheophyta</taxon>
        <taxon>Spermatophyta</taxon>
        <taxon>Magnoliopsida</taxon>
        <taxon>eudicotyledons</taxon>
        <taxon>Gunneridae</taxon>
        <taxon>Pentapetalae</taxon>
        <taxon>rosids</taxon>
        <taxon>fabids</taxon>
        <taxon>Malpighiales</taxon>
        <taxon>Salicaceae</taxon>
        <taxon>Saliceae</taxon>
        <taxon>Populus</taxon>
    </lineage>
</organism>
<dbReference type="Proteomes" id="UP000886885">
    <property type="component" value="Chromosome 15D"/>
</dbReference>
<name>A0A8X8C9U8_POPTO</name>
<dbReference type="AlphaFoldDB" id="A0A8X8C9U8"/>
<evidence type="ECO:0000313" key="1">
    <source>
        <dbReference type="EMBL" id="KAG6746465.1"/>
    </source>
</evidence>
<accession>A0A8X8C9U8</accession>
<dbReference type="EMBL" id="JAAWWB010000030">
    <property type="protein sequence ID" value="KAG6746465.1"/>
    <property type="molecule type" value="Genomic_DNA"/>
</dbReference>
<gene>
    <name evidence="1" type="ORF">POTOM_051005</name>
</gene>
<proteinExistence type="predicted"/>